<keyword evidence="2" id="KW-1185">Reference proteome</keyword>
<evidence type="ECO:0000313" key="1">
    <source>
        <dbReference type="EMBL" id="AHY47620.1"/>
    </source>
</evidence>
<gene>
    <name evidence="1" type="ORF">RradSPS_2337</name>
</gene>
<dbReference type="Gene3D" id="3.40.50.2000">
    <property type="entry name" value="Glycogen Phosphorylase B"/>
    <property type="match status" value="1"/>
</dbReference>
<protein>
    <submittedName>
        <fullName evidence="1">Glycosyl transferases group 1</fullName>
    </submittedName>
</protein>
<reference evidence="1 2" key="1">
    <citation type="submission" date="2014-03" db="EMBL/GenBank/DDBJ databases">
        <title>Complete genome sequence of the Radio-Resistant Rubrobacter radiotolerans RSPS-4.</title>
        <authorList>
            <person name="Egas C.C."/>
            <person name="Barroso C.C."/>
            <person name="Froufe H.J.C."/>
            <person name="Pacheco J.J."/>
            <person name="Albuquerque L.L."/>
            <person name="da Costa M.M.S."/>
        </authorList>
    </citation>
    <scope>NUCLEOTIDE SEQUENCE [LARGE SCALE GENOMIC DNA]</scope>
    <source>
        <strain evidence="1 2">RSPS-4</strain>
    </source>
</reference>
<dbReference type="HOGENOM" id="CLU_041132_3_1_11"/>
<dbReference type="Pfam" id="PF13692">
    <property type="entry name" value="Glyco_trans_1_4"/>
    <property type="match status" value="1"/>
</dbReference>
<dbReference type="EMBL" id="CP007514">
    <property type="protein sequence ID" value="AHY47620.1"/>
    <property type="molecule type" value="Genomic_DNA"/>
</dbReference>
<dbReference type="GO" id="GO:0016740">
    <property type="term" value="F:transferase activity"/>
    <property type="evidence" value="ECO:0007669"/>
    <property type="project" value="UniProtKB-KW"/>
</dbReference>
<sequence>MSAGRAPVVVLSGVRWDFLWQRHQTLATLFAAAGHPTVFVETTGLSTPRPSVGSLRKVARRVSGPRLRDAAGGVRVHAPLALPPTGGPFGVFRRLNSRFLVPRAVGELRGVLGGERPLVVAYPPTRTTIELALGLSPRLLLYDCSDEYAAFPGAPEDLVRTERELILRSEVVTCTSPRLLGRVRKLRPDAKLLGPGVEYERFAAVRGVGPPGPPEVCYFGDLGPERISVGVLSGLAKAGFRVRVLGEVRGTARSLLKLPNVRYRGVVAHRDLPRALAGVGAFVLPYRENALTGGISPAKLYECLATGLPTLATRLPALEAIIDEGLVYGAQSTAQYVGALRGLGRTESAARVAARRERARENSWERVFERLREVLCPGPKRR</sequence>
<keyword evidence="1" id="KW-0808">Transferase</keyword>
<proteinExistence type="predicted"/>
<accession>A0A023X6J8</accession>
<dbReference type="KEGG" id="rrd:RradSPS_2337"/>
<evidence type="ECO:0000313" key="2">
    <source>
        <dbReference type="Proteomes" id="UP000025229"/>
    </source>
</evidence>
<dbReference type="SUPFAM" id="SSF53756">
    <property type="entry name" value="UDP-Glycosyltransferase/glycogen phosphorylase"/>
    <property type="match status" value="1"/>
</dbReference>
<name>A0A023X6J8_RUBRA</name>
<dbReference type="eggNOG" id="COG0438">
    <property type="taxonomic scope" value="Bacteria"/>
</dbReference>
<dbReference type="AlphaFoldDB" id="A0A023X6J8"/>
<organism evidence="1 2">
    <name type="scientific">Rubrobacter radiotolerans</name>
    <name type="common">Arthrobacter radiotolerans</name>
    <dbReference type="NCBI Taxonomy" id="42256"/>
    <lineage>
        <taxon>Bacteria</taxon>
        <taxon>Bacillati</taxon>
        <taxon>Actinomycetota</taxon>
        <taxon>Rubrobacteria</taxon>
        <taxon>Rubrobacterales</taxon>
        <taxon>Rubrobacteraceae</taxon>
        <taxon>Rubrobacter</taxon>
    </lineage>
</organism>
<dbReference type="STRING" id="42256.RradSPS_2337"/>
<dbReference type="Proteomes" id="UP000025229">
    <property type="component" value="Chromosome"/>
</dbReference>